<evidence type="ECO:0000313" key="2">
    <source>
        <dbReference type="Proteomes" id="UP000214646"/>
    </source>
</evidence>
<keyword evidence="2" id="KW-1185">Reference proteome</keyword>
<dbReference type="Proteomes" id="UP000214646">
    <property type="component" value="Unassembled WGS sequence"/>
</dbReference>
<reference evidence="2" key="1">
    <citation type="submission" date="2017-06" db="EMBL/GenBank/DDBJ databases">
        <title>Genome analysis of Fimbriiglobus ruber SP5, the first member of the order Planctomycetales with confirmed chitinolytic capability.</title>
        <authorList>
            <person name="Ravin N.V."/>
            <person name="Rakitin A.L."/>
            <person name="Ivanova A.A."/>
            <person name="Beletsky A.V."/>
            <person name="Kulichevskaya I.S."/>
            <person name="Mardanov A.V."/>
            <person name="Dedysh S.N."/>
        </authorList>
    </citation>
    <scope>NUCLEOTIDE SEQUENCE [LARGE SCALE GENOMIC DNA]</scope>
    <source>
        <strain evidence="2">SP5</strain>
    </source>
</reference>
<sequence>MGQTMSTGMGMDRKPLDPEIDMNQSLEVQQRLLDKIVVKGPGGQKFLMVACRRAGLTLRETADRAGVHVATVCRWQARDPTFAHDMREAADKARVEVWESRPTARPRVPWRKDCPVCRAKVVVRKTAAGVPFWRCGRTVCRWASWRPRHPRNCRRCGGPRFWSHSRKSVTCDHCRANSVTLTPQQKPP</sequence>
<protein>
    <submittedName>
        <fullName evidence="1">Uncharacterized protein</fullName>
    </submittedName>
</protein>
<name>A0A225DI76_9BACT</name>
<dbReference type="AlphaFoldDB" id="A0A225DI76"/>
<evidence type="ECO:0000313" key="1">
    <source>
        <dbReference type="EMBL" id="OWK41142.1"/>
    </source>
</evidence>
<proteinExistence type="predicted"/>
<accession>A0A225DI76</accession>
<comment type="caution">
    <text evidence="1">The sequence shown here is derived from an EMBL/GenBank/DDBJ whole genome shotgun (WGS) entry which is preliminary data.</text>
</comment>
<dbReference type="EMBL" id="NIDE01000007">
    <property type="protein sequence ID" value="OWK41142.1"/>
    <property type="molecule type" value="Genomic_DNA"/>
</dbReference>
<gene>
    <name evidence="1" type="ORF">FRUB_05034</name>
</gene>
<organism evidence="1 2">
    <name type="scientific">Fimbriiglobus ruber</name>
    <dbReference type="NCBI Taxonomy" id="1908690"/>
    <lineage>
        <taxon>Bacteria</taxon>
        <taxon>Pseudomonadati</taxon>
        <taxon>Planctomycetota</taxon>
        <taxon>Planctomycetia</taxon>
        <taxon>Gemmatales</taxon>
        <taxon>Gemmataceae</taxon>
        <taxon>Fimbriiglobus</taxon>
    </lineage>
</organism>